<reference evidence="2" key="1">
    <citation type="submission" date="2019-07" db="EMBL/GenBank/DDBJ databases">
        <title>Bartonella kosoyii sp. nov. and Bartonella krasnovii sp. nov., two novel members of the Bartonella elizabethae complex sensu lato, isolated from black rats and wild desert rodent-fleas.</title>
        <authorList>
            <person name="Gutierrez R."/>
            <person name="Shalit T."/>
            <person name="Markus B."/>
            <person name="Yuan C."/>
            <person name="Nachum-Biala Y."/>
            <person name="Elad D."/>
            <person name="Harrus S."/>
        </authorList>
    </citation>
    <scope>NUCLEOTIDE SEQUENCE [LARGE SCALE GENOMIC DNA]</scope>
    <source>
        <strain evidence="2">OE 1-1</strain>
    </source>
</reference>
<evidence type="ECO:0000313" key="1">
    <source>
        <dbReference type="EMBL" id="QEE11664.1"/>
    </source>
</evidence>
<dbReference type="EMBL" id="CP031844">
    <property type="protein sequence ID" value="QEE11664.1"/>
    <property type="molecule type" value="Genomic_DNA"/>
</dbReference>
<dbReference type="GeneID" id="71060777"/>
<dbReference type="RefSeq" id="WP_120121825.1">
    <property type="nucleotide sequence ID" value="NZ_CP031844.2"/>
</dbReference>
<dbReference type="AlphaFoldDB" id="A0A5B9D0U7"/>
<gene>
    <name evidence="1" type="ORF">D1092_01210</name>
</gene>
<proteinExistence type="predicted"/>
<organism evidence="1 2">
    <name type="scientific">Bartonella krasnovii</name>
    <dbReference type="NCBI Taxonomy" id="2267275"/>
    <lineage>
        <taxon>Bacteria</taxon>
        <taxon>Pseudomonadati</taxon>
        <taxon>Pseudomonadota</taxon>
        <taxon>Alphaproteobacteria</taxon>
        <taxon>Hyphomicrobiales</taxon>
        <taxon>Bartonellaceae</taxon>
        <taxon>Bartonella</taxon>
    </lineage>
</organism>
<name>A0A5B9D0U7_9HYPH</name>
<dbReference type="Proteomes" id="UP000321311">
    <property type="component" value="Chromosome"/>
</dbReference>
<accession>A0A5B9D0U7</accession>
<evidence type="ECO:0000313" key="2">
    <source>
        <dbReference type="Proteomes" id="UP000321311"/>
    </source>
</evidence>
<dbReference type="KEGG" id="barn:D1092_01210"/>
<sequence>MLSISALSCGSKGQICLRSFLDFLYRYGNDEAIISAHSHGSLRGGNAMRDFEERSIYSISKKQISI</sequence>
<protein>
    <submittedName>
        <fullName evidence="1">Putative filamentous hemagglutinin</fullName>
    </submittedName>
</protein>